<evidence type="ECO:0000313" key="2">
    <source>
        <dbReference type="EMBL" id="KAK9145365.1"/>
    </source>
</evidence>
<dbReference type="EMBL" id="JBBNAE010000002">
    <property type="protein sequence ID" value="KAK9145365.1"/>
    <property type="molecule type" value="Genomic_DNA"/>
</dbReference>
<name>A0AAP0K660_9MAGN</name>
<reference evidence="2 3" key="1">
    <citation type="submission" date="2024-01" db="EMBL/GenBank/DDBJ databases">
        <title>Genome assemblies of Stephania.</title>
        <authorList>
            <person name="Yang L."/>
        </authorList>
    </citation>
    <scope>NUCLEOTIDE SEQUENCE [LARGE SCALE GENOMIC DNA]</scope>
    <source>
        <strain evidence="2">QJT</strain>
        <tissue evidence="2">Leaf</tissue>
    </source>
</reference>
<sequence length="175" mass="19525">MDCKLVDNNMKPKEAGHEPDDETITKQQVDQPKALLWDCDSSLYDSFEKNSFERQLNSAIASRSFSMPRLPPTSSIVPPPQPSKKLSSKISRSLNKFLRSVFRPNNTTCVNYGGKEHDVDGPPYSVQDRFGSLSAIPEMQEIGLDCIRWPLDRGSLVRRSASERFSATSIGISCA</sequence>
<dbReference type="Proteomes" id="UP001417504">
    <property type="component" value="Unassembled WGS sequence"/>
</dbReference>
<feature type="compositionally biased region" description="Basic and acidic residues" evidence="1">
    <location>
        <begin position="1"/>
        <end position="18"/>
    </location>
</feature>
<dbReference type="AlphaFoldDB" id="A0AAP0K660"/>
<dbReference type="PANTHER" id="PTHR33978:SF4">
    <property type="entry name" value="SERINE_THREONINE-KINASE"/>
    <property type="match status" value="1"/>
</dbReference>
<evidence type="ECO:0000256" key="1">
    <source>
        <dbReference type="SAM" id="MobiDB-lite"/>
    </source>
</evidence>
<organism evidence="2 3">
    <name type="scientific">Stephania japonica</name>
    <dbReference type="NCBI Taxonomy" id="461633"/>
    <lineage>
        <taxon>Eukaryota</taxon>
        <taxon>Viridiplantae</taxon>
        <taxon>Streptophyta</taxon>
        <taxon>Embryophyta</taxon>
        <taxon>Tracheophyta</taxon>
        <taxon>Spermatophyta</taxon>
        <taxon>Magnoliopsida</taxon>
        <taxon>Ranunculales</taxon>
        <taxon>Menispermaceae</taxon>
        <taxon>Menispermoideae</taxon>
        <taxon>Cissampelideae</taxon>
        <taxon>Stephania</taxon>
    </lineage>
</organism>
<comment type="caution">
    <text evidence="2">The sequence shown here is derived from an EMBL/GenBank/DDBJ whole genome shotgun (WGS) entry which is preliminary data.</text>
</comment>
<feature type="region of interest" description="Disordered" evidence="1">
    <location>
        <begin position="67"/>
        <end position="87"/>
    </location>
</feature>
<gene>
    <name evidence="2" type="ORF">Sjap_005268</name>
</gene>
<keyword evidence="3" id="KW-1185">Reference proteome</keyword>
<dbReference type="PANTHER" id="PTHR33978">
    <property type="entry name" value="SERINE/THREONINE-KINASE"/>
    <property type="match status" value="1"/>
</dbReference>
<proteinExistence type="predicted"/>
<protein>
    <submittedName>
        <fullName evidence="2">Uncharacterized protein</fullName>
    </submittedName>
</protein>
<accession>A0AAP0K660</accession>
<feature type="region of interest" description="Disordered" evidence="1">
    <location>
        <begin position="1"/>
        <end position="29"/>
    </location>
</feature>
<evidence type="ECO:0000313" key="3">
    <source>
        <dbReference type="Proteomes" id="UP001417504"/>
    </source>
</evidence>